<keyword evidence="3" id="KW-0560">Oxidoreductase</keyword>
<dbReference type="Gene3D" id="3.40.309.10">
    <property type="entry name" value="Aldehyde Dehydrogenase, Chain A, domain 2"/>
    <property type="match status" value="1"/>
</dbReference>
<dbReference type="SUPFAM" id="SSF54637">
    <property type="entry name" value="Thioesterase/thiol ester dehydrase-isomerase"/>
    <property type="match status" value="1"/>
</dbReference>
<organism evidence="7 8">
    <name type="scientific">Arthrobacter jinronghuae</name>
    <dbReference type="NCBI Taxonomy" id="2964609"/>
    <lineage>
        <taxon>Bacteria</taxon>
        <taxon>Bacillati</taxon>
        <taxon>Actinomycetota</taxon>
        <taxon>Actinomycetes</taxon>
        <taxon>Micrococcales</taxon>
        <taxon>Micrococcaceae</taxon>
        <taxon>Arthrobacter</taxon>
    </lineage>
</organism>
<proteinExistence type="inferred from homology"/>
<dbReference type="NCBIfam" id="TIGR02278">
    <property type="entry name" value="PaaN-DH"/>
    <property type="match status" value="1"/>
</dbReference>
<evidence type="ECO:0000313" key="8">
    <source>
        <dbReference type="Proteomes" id="UP001206924"/>
    </source>
</evidence>
<sequence>MTATAIDVETVPSYVRGAWWTPDPAGARGTEVHDASTGELLALVSSDGLDTAGAVDYARTVGQAELGKSTFHQRALLLKELAMHLNAQREELYAVSARSGATRTDSLVDIDGGIGVLFAYGSKGRRELPNSTVIVDGAVEQLAKDGSFLGEHIYSRIPGVAVQINAFNFPVWGMLEKLAPAFLAGVPSIVKPATPTGYITAAAMRMIVDSGILPAGSLQLISGSARDLPDHLDYRDMVSFTGSASTAERLRAHPQIAVGGVRFTAETDSLNAALLGPDAVPGTPEFDAFIRSLVTEITAKAGQKCTAIRRAIVPAGLVDDVVAAAGERIRGRVVLGDPRAENVTMGALASREQLDGVREAVQRMLAAGAQLALGSLDAPGVVRADGSEGTSPDGAFMEPLLLTWPESDADALHNIEAFGPVASVVGYTDVADAVRLAARGGGSLVATVCTNDPEVAREMLTGIAGHHGRVLFLNREDARSSTGHGSPVPHLVHGGPGRAGGGEELGGIRAVRHYMQRTAVQGSPNMLTSLTGIWHPGADRRFDAGHPFRKPLSELRVGDAVRSDLREVTLEDIAAFAETTGDTFYAHTDAAAAEANPFFPGIVAHGYLLLSWGAGLFVDPAPGPVLANYGLENLRFLTPVAAGDSIRVTLTAKKITPRETDEYGEVAWDAVLTNQDDELVATYDVLTLVEK</sequence>
<dbReference type="EMBL" id="JANFLP010000005">
    <property type="protein sequence ID" value="MCQ1949117.1"/>
    <property type="molecule type" value="Genomic_DNA"/>
</dbReference>
<dbReference type="InterPro" id="IPR002539">
    <property type="entry name" value="MaoC-like_dom"/>
</dbReference>
<reference evidence="7 8" key="1">
    <citation type="submission" date="2022-07" db="EMBL/GenBank/DDBJ databases">
        <title>Novel species in genus Arthrobacter.</title>
        <authorList>
            <person name="Liu Y."/>
        </authorList>
    </citation>
    <scope>NUCLEOTIDE SEQUENCE [LARGE SCALE GENOMIC DNA]</scope>
    <source>
        <strain evidence="8">zg-Y859</strain>
    </source>
</reference>
<comment type="similarity">
    <text evidence="1">Belongs to the enoyl-CoA hydratase/isomerase family.</text>
</comment>
<dbReference type="SUPFAM" id="SSF53720">
    <property type="entry name" value="ALDH-like"/>
    <property type="match status" value="1"/>
</dbReference>
<feature type="compositionally biased region" description="Gly residues" evidence="4">
    <location>
        <begin position="494"/>
        <end position="503"/>
    </location>
</feature>
<dbReference type="Pfam" id="PF00171">
    <property type="entry name" value="Aldedh"/>
    <property type="match status" value="1"/>
</dbReference>
<dbReference type="PANTHER" id="PTHR43111">
    <property type="entry name" value="ALDEHYDE DEHYDROGENASE B-RELATED"/>
    <property type="match status" value="1"/>
</dbReference>
<dbReference type="InterPro" id="IPR011966">
    <property type="entry name" value="PaaN-DH"/>
</dbReference>
<dbReference type="Pfam" id="PF01575">
    <property type="entry name" value="MaoC_dehydratas"/>
    <property type="match status" value="1"/>
</dbReference>
<name>A0ABT1NN21_9MICC</name>
<dbReference type="InterPro" id="IPR016162">
    <property type="entry name" value="Ald_DH_N"/>
</dbReference>
<dbReference type="Gene3D" id="3.40.605.10">
    <property type="entry name" value="Aldehyde Dehydrogenase, Chain A, domain 1"/>
    <property type="match status" value="1"/>
</dbReference>
<evidence type="ECO:0000256" key="1">
    <source>
        <dbReference type="ARBA" id="ARBA00005254"/>
    </source>
</evidence>
<accession>A0ABT1NN21</accession>
<evidence type="ECO:0000256" key="2">
    <source>
        <dbReference type="ARBA" id="ARBA00009986"/>
    </source>
</evidence>
<comment type="similarity">
    <text evidence="2">Belongs to the aldehyde dehydrogenase family.</text>
</comment>
<dbReference type="RefSeq" id="WP_255864936.1">
    <property type="nucleotide sequence ID" value="NZ_CP104263.1"/>
</dbReference>
<dbReference type="Gene3D" id="3.10.129.10">
    <property type="entry name" value="Hotdog Thioesterase"/>
    <property type="match status" value="1"/>
</dbReference>
<feature type="domain" description="MaoC-like" evidence="6">
    <location>
        <begin position="563"/>
        <end position="661"/>
    </location>
</feature>
<evidence type="ECO:0000256" key="4">
    <source>
        <dbReference type="SAM" id="MobiDB-lite"/>
    </source>
</evidence>
<dbReference type="NCBIfam" id="NF008868">
    <property type="entry name" value="PRK11903.1"/>
    <property type="match status" value="1"/>
</dbReference>
<dbReference type="CDD" id="cd07128">
    <property type="entry name" value="ALDH_MaoC-N"/>
    <property type="match status" value="1"/>
</dbReference>
<evidence type="ECO:0000259" key="6">
    <source>
        <dbReference type="Pfam" id="PF01575"/>
    </source>
</evidence>
<feature type="region of interest" description="Disordered" evidence="4">
    <location>
        <begin position="478"/>
        <end position="503"/>
    </location>
</feature>
<evidence type="ECO:0000313" key="7">
    <source>
        <dbReference type="EMBL" id="MCQ1949117.1"/>
    </source>
</evidence>
<keyword evidence="8" id="KW-1185">Reference proteome</keyword>
<dbReference type="Proteomes" id="UP001206924">
    <property type="component" value="Unassembled WGS sequence"/>
</dbReference>
<dbReference type="InterPro" id="IPR015590">
    <property type="entry name" value="Aldehyde_DH_dom"/>
</dbReference>
<evidence type="ECO:0000259" key="5">
    <source>
        <dbReference type="Pfam" id="PF00171"/>
    </source>
</evidence>
<dbReference type="InterPro" id="IPR016161">
    <property type="entry name" value="Ald_DH/histidinol_DH"/>
</dbReference>
<dbReference type="PANTHER" id="PTHR43111:SF1">
    <property type="entry name" value="ALDEHYDE DEHYDROGENASE B-RELATED"/>
    <property type="match status" value="1"/>
</dbReference>
<gene>
    <name evidence="7" type="primary">paaZ</name>
    <name evidence="7" type="ORF">NNX28_04125</name>
</gene>
<dbReference type="InterPro" id="IPR029069">
    <property type="entry name" value="HotDog_dom_sf"/>
</dbReference>
<dbReference type="InterPro" id="IPR016163">
    <property type="entry name" value="Ald_DH_C"/>
</dbReference>
<comment type="caution">
    <text evidence="7">The sequence shown here is derived from an EMBL/GenBank/DDBJ whole genome shotgun (WGS) entry which is preliminary data.</text>
</comment>
<protein>
    <submittedName>
        <fullName evidence="7">Phenylacetic acid degradation bifunctional protein PaaZ</fullName>
    </submittedName>
</protein>
<evidence type="ECO:0000256" key="3">
    <source>
        <dbReference type="ARBA" id="ARBA00023002"/>
    </source>
</evidence>
<feature type="domain" description="Aldehyde dehydrogenase" evidence="5">
    <location>
        <begin position="28"/>
        <end position="519"/>
    </location>
</feature>